<dbReference type="NCBIfam" id="TIGR01557">
    <property type="entry name" value="myb_SHAQKYF"/>
    <property type="match status" value="1"/>
</dbReference>
<dbReference type="GO" id="GO:0003677">
    <property type="term" value="F:DNA binding"/>
    <property type="evidence" value="ECO:0007669"/>
    <property type="project" value="InterPro"/>
</dbReference>
<keyword evidence="9" id="KW-1185">Reference proteome</keyword>
<feature type="compositionally biased region" description="Polar residues" evidence="6">
    <location>
        <begin position="88"/>
        <end position="103"/>
    </location>
</feature>
<evidence type="ECO:0000313" key="8">
    <source>
        <dbReference type="EMBL" id="PKI59813.1"/>
    </source>
</evidence>
<comment type="caution">
    <text evidence="8">The sequence shown here is derived from an EMBL/GenBank/DDBJ whole genome shotgun (WGS) entry which is preliminary data.</text>
</comment>
<dbReference type="GO" id="GO:0000160">
    <property type="term" value="P:phosphorelay signal transduction system"/>
    <property type="evidence" value="ECO:0007669"/>
    <property type="project" value="InterPro"/>
</dbReference>
<dbReference type="PANTHER" id="PTHR31442">
    <property type="entry name" value="HOMEODOMAIN-LIKE SUPERFAMILY PROTEIN-RELATED"/>
    <property type="match status" value="1"/>
</dbReference>
<dbReference type="STRING" id="22663.A0A2I0JVC9"/>
<dbReference type="Gene3D" id="3.40.50.2300">
    <property type="match status" value="1"/>
</dbReference>
<feature type="compositionally biased region" description="Basic and acidic residues" evidence="6">
    <location>
        <begin position="151"/>
        <end position="160"/>
    </location>
</feature>
<feature type="domain" description="Response regulatory" evidence="7">
    <location>
        <begin position="1"/>
        <end position="66"/>
    </location>
</feature>
<evidence type="ECO:0000256" key="1">
    <source>
        <dbReference type="ARBA" id="ARBA00004123"/>
    </source>
</evidence>
<dbReference type="InterPro" id="IPR011006">
    <property type="entry name" value="CheY-like_superfamily"/>
</dbReference>
<evidence type="ECO:0000256" key="4">
    <source>
        <dbReference type="ARBA" id="ARBA00023242"/>
    </source>
</evidence>
<accession>A0A2I0JVC9</accession>
<dbReference type="InterPro" id="IPR006447">
    <property type="entry name" value="Myb_dom_plants"/>
</dbReference>
<proteinExistence type="predicted"/>
<dbReference type="FunFam" id="1.10.10.60:FF:000007">
    <property type="entry name" value="Two-component response regulator"/>
    <property type="match status" value="1"/>
</dbReference>
<gene>
    <name evidence="8" type="ORF">CRG98_019819</name>
</gene>
<evidence type="ECO:0000256" key="2">
    <source>
        <dbReference type="ARBA" id="ARBA00023015"/>
    </source>
</evidence>
<feature type="region of interest" description="Disordered" evidence="6">
    <location>
        <begin position="282"/>
        <end position="343"/>
    </location>
</feature>
<dbReference type="Proteomes" id="UP000233551">
    <property type="component" value="Unassembled WGS sequence"/>
</dbReference>
<organism evidence="8 9">
    <name type="scientific">Punica granatum</name>
    <name type="common">Pomegranate</name>
    <dbReference type="NCBI Taxonomy" id="22663"/>
    <lineage>
        <taxon>Eukaryota</taxon>
        <taxon>Viridiplantae</taxon>
        <taxon>Streptophyta</taxon>
        <taxon>Embryophyta</taxon>
        <taxon>Tracheophyta</taxon>
        <taxon>Spermatophyta</taxon>
        <taxon>Magnoliopsida</taxon>
        <taxon>eudicotyledons</taxon>
        <taxon>Gunneridae</taxon>
        <taxon>Pentapetalae</taxon>
        <taxon>rosids</taxon>
        <taxon>malvids</taxon>
        <taxon>Myrtales</taxon>
        <taxon>Lythraceae</taxon>
        <taxon>Punica</taxon>
    </lineage>
</organism>
<evidence type="ECO:0000313" key="9">
    <source>
        <dbReference type="Proteomes" id="UP000233551"/>
    </source>
</evidence>
<dbReference type="InterPro" id="IPR001789">
    <property type="entry name" value="Sig_transdc_resp-reg_receiver"/>
</dbReference>
<dbReference type="SUPFAM" id="SSF46689">
    <property type="entry name" value="Homeodomain-like"/>
    <property type="match status" value="1"/>
</dbReference>
<comment type="subcellular location">
    <subcellularLocation>
        <location evidence="1">Nucleus</location>
    </subcellularLocation>
</comment>
<keyword evidence="3" id="KW-0804">Transcription</keyword>
<protein>
    <recommendedName>
        <fullName evidence="7">Response regulatory domain-containing protein</fullName>
    </recommendedName>
</protein>
<dbReference type="PANTHER" id="PTHR31442:SF29">
    <property type="entry name" value="HOMEODOMAIN-LIKE SUPERFAMILY PROTEIN"/>
    <property type="match status" value="1"/>
</dbReference>
<feature type="compositionally biased region" description="Gly residues" evidence="6">
    <location>
        <begin position="184"/>
        <end position="195"/>
    </location>
</feature>
<dbReference type="GO" id="GO:0003700">
    <property type="term" value="F:DNA-binding transcription factor activity"/>
    <property type="evidence" value="ECO:0007669"/>
    <property type="project" value="InterPro"/>
</dbReference>
<dbReference type="Gene3D" id="1.10.10.60">
    <property type="entry name" value="Homeodomain-like"/>
    <property type="match status" value="1"/>
</dbReference>
<sequence length="522" mass="57789">MAHLSMENPENLSFLRALAKEGIPLILISSNKNVTTAEKALAEGACFFLENPIALSDLKYVLQHACHRTDNPIKEDCPVVMKRKRNTTEFSPPVKSSNISCNETLPDPNGKNKQIGMVIEGSRPRNGPEPLVDRPEAPKGELSNYPKAMKRPLDNDKDRGLPLNKKLNVGPEKVHSGNQKFSGGVKGNGKAGGGASEKKPRIVWTSELHHKFTAALSTLGDQYARPKSILEMMNVPNLTQRQVASHLQLYDLVRSMKAFIETKPGFKAIDVNIHDKEFNQDSQKNNCFSEPMEPSILQHPPSCIKDPAPAPNHGVTSLSSGDVSEKQSVSVNEGSKDQSPELDLLMTSSPVAVEEDMDYFLDLASIFSPMHELPAESNMDFEPLCGFSQVEPEQVSTISTEKSTQNVPEFLPDLAYGFEPFKEPLFKTDLKGQTSEGYFMNSSSLTNSSDFLMPSKDVNPTENTSGFDELLKMMEEEPQDLTGPESKVKLDDVNQYSEWLEELLQAPTEVESNLFPKHPSKL</sequence>
<dbReference type="AlphaFoldDB" id="A0A2I0JVC9"/>
<dbReference type="SUPFAM" id="SSF52172">
    <property type="entry name" value="CheY-like"/>
    <property type="match status" value="1"/>
</dbReference>
<evidence type="ECO:0000256" key="5">
    <source>
        <dbReference type="PROSITE-ProRule" id="PRU00169"/>
    </source>
</evidence>
<keyword evidence="4" id="KW-0539">Nucleus</keyword>
<evidence type="ECO:0000256" key="3">
    <source>
        <dbReference type="ARBA" id="ARBA00023163"/>
    </source>
</evidence>
<dbReference type="InterPro" id="IPR009057">
    <property type="entry name" value="Homeodomain-like_sf"/>
</dbReference>
<dbReference type="InterPro" id="IPR044841">
    <property type="entry name" value="LUX/BOA-like"/>
</dbReference>
<dbReference type="GO" id="GO:0005634">
    <property type="term" value="C:nucleus"/>
    <property type="evidence" value="ECO:0007669"/>
    <property type="project" value="UniProtKB-SubCell"/>
</dbReference>
<comment type="caution">
    <text evidence="5">Lacks conserved residue(s) required for the propagation of feature annotation.</text>
</comment>
<evidence type="ECO:0000259" key="7">
    <source>
        <dbReference type="PROSITE" id="PS50110"/>
    </source>
</evidence>
<feature type="compositionally biased region" description="Polar residues" evidence="6">
    <location>
        <begin position="314"/>
        <end position="333"/>
    </location>
</feature>
<keyword evidence="2" id="KW-0805">Transcription regulation</keyword>
<name>A0A2I0JVC9_PUNGR</name>
<reference evidence="8 9" key="1">
    <citation type="submission" date="2017-11" db="EMBL/GenBank/DDBJ databases">
        <title>De-novo sequencing of pomegranate (Punica granatum L.) genome.</title>
        <authorList>
            <person name="Akparov Z."/>
            <person name="Amiraslanov A."/>
            <person name="Hajiyeva S."/>
            <person name="Abbasov M."/>
            <person name="Kaur K."/>
            <person name="Hamwieh A."/>
            <person name="Solovyev V."/>
            <person name="Salamov A."/>
            <person name="Braich B."/>
            <person name="Kosarev P."/>
            <person name="Mahmoud A."/>
            <person name="Hajiyev E."/>
            <person name="Babayeva S."/>
            <person name="Izzatullayeva V."/>
            <person name="Mammadov A."/>
            <person name="Mammadov A."/>
            <person name="Sharifova S."/>
            <person name="Ojaghi J."/>
            <person name="Eynullazada K."/>
            <person name="Bayramov B."/>
            <person name="Abdulazimova A."/>
            <person name="Shahmuradov I."/>
        </authorList>
    </citation>
    <scope>NUCLEOTIDE SEQUENCE [LARGE SCALE GENOMIC DNA]</scope>
    <source>
        <strain evidence="9">cv. AG2017</strain>
        <tissue evidence="8">Leaf</tissue>
    </source>
</reference>
<feature type="region of interest" description="Disordered" evidence="6">
    <location>
        <begin position="88"/>
        <end position="197"/>
    </location>
</feature>
<dbReference type="PROSITE" id="PS50110">
    <property type="entry name" value="RESPONSE_REGULATORY"/>
    <property type="match status" value="1"/>
</dbReference>
<dbReference type="EMBL" id="PGOL01001231">
    <property type="protein sequence ID" value="PKI59813.1"/>
    <property type="molecule type" value="Genomic_DNA"/>
</dbReference>
<evidence type="ECO:0000256" key="6">
    <source>
        <dbReference type="SAM" id="MobiDB-lite"/>
    </source>
</evidence>